<sequence>MGDDDGISMEQRWLLLIHQLPSKPAYFRVKIWRRLQGIGAVAVKSTVYALPSNAETQEDFEWLLKEIAEGGGEAMVCEARLIDGLSDAQARALFDAARDGDYEEIARDTRALAVKLETAIAPEEQAEARTQIGRLRKRLADVVAIDFFGANSRLPVEGLIAGLEAQLTKDKKMTEEPAKTATETLAALKGRTWVTRKGVYVDRIACSWLIRRFIDPAAVIRFVPGKDYVPAPGELRFDMFQGEFTHEGDRCSFEVLLGRVGLTDPALQAIGEIVHDIDLKDAKFARDEATGIASLIAGIAMANQDDEQRVVHGAPVFDNLYQYFRNKRG</sequence>
<dbReference type="Pfam" id="PF20229">
    <property type="entry name" value="ChrB_N"/>
    <property type="match status" value="1"/>
</dbReference>
<evidence type="ECO:0000259" key="2">
    <source>
        <dbReference type="Pfam" id="PF20229"/>
    </source>
</evidence>
<dbReference type="Pfam" id="PF09828">
    <property type="entry name" value="ChrB_C"/>
    <property type="match status" value="1"/>
</dbReference>
<comment type="caution">
    <text evidence="3">The sequence shown here is derived from an EMBL/GenBank/DDBJ whole genome shotgun (WGS) entry which is preliminary data.</text>
</comment>
<proteinExistence type="predicted"/>
<organism evidence="3 4">
    <name type="scientific">Mesorhizobium calcicola</name>
    <dbReference type="NCBI Taxonomy" id="1300310"/>
    <lineage>
        <taxon>Bacteria</taxon>
        <taxon>Pseudomonadati</taxon>
        <taxon>Pseudomonadota</taxon>
        <taxon>Alphaproteobacteria</taxon>
        <taxon>Hyphomicrobiales</taxon>
        <taxon>Phyllobacteriaceae</taxon>
        <taxon>Mesorhizobium</taxon>
    </lineage>
</organism>
<evidence type="ECO:0000313" key="4">
    <source>
        <dbReference type="Proteomes" id="UP001597349"/>
    </source>
</evidence>
<accession>A0ABW4WCG6</accession>
<dbReference type="InterPro" id="IPR046858">
    <property type="entry name" value="ChrB_N"/>
</dbReference>
<keyword evidence="4" id="KW-1185">Reference proteome</keyword>
<dbReference type="InterPro" id="IPR018634">
    <property type="entry name" value="ChrB_C"/>
</dbReference>
<protein>
    <submittedName>
        <fullName evidence="3">Chromate resistance protein ChrB domain-containing protein</fullName>
    </submittedName>
</protein>
<feature type="domain" description="ChrB C-terminal" evidence="1">
    <location>
        <begin position="193"/>
        <end position="324"/>
    </location>
</feature>
<evidence type="ECO:0000259" key="1">
    <source>
        <dbReference type="Pfam" id="PF09828"/>
    </source>
</evidence>
<reference evidence="4" key="1">
    <citation type="journal article" date="2019" name="Int. J. Syst. Evol. Microbiol.">
        <title>The Global Catalogue of Microorganisms (GCM) 10K type strain sequencing project: providing services to taxonomists for standard genome sequencing and annotation.</title>
        <authorList>
            <consortium name="The Broad Institute Genomics Platform"/>
            <consortium name="The Broad Institute Genome Sequencing Center for Infectious Disease"/>
            <person name="Wu L."/>
            <person name="Ma J."/>
        </authorList>
    </citation>
    <scope>NUCLEOTIDE SEQUENCE [LARGE SCALE GENOMIC DNA]</scope>
    <source>
        <strain evidence="4">CGMCC 1.16226</strain>
    </source>
</reference>
<dbReference type="RefSeq" id="WP_379019797.1">
    <property type="nucleotide sequence ID" value="NZ_JBHUGY010000022.1"/>
</dbReference>
<name>A0ABW4WCG6_9HYPH</name>
<feature type="domain" description="ChrB N-terminal" evidence="2">
    <location>
        <begin position="28"/>
        <end position="154"/>
    </location>
</feature>
<dbReference type="Proteomes" id="UP001597349">
    <property type="component" value="Unassembled WGS sequence"/>
</dbReference>
<gene>
    <name evidence="3" type="ORF">ACFSQT_14925</name>
</gene>
<dbReference type="EMBL" id="JBHUGY010000022">
    <property type="protein sequence ID" value="MFD2054335.1"/>
    <property type="molecule type" value="Genomic_DNA"/>
</dbReference>
<evidence type="ECO:0000313" key="3">
    <source>
        <dbReference type="EMBL" id="MFD2054335.1"/>
    </source>
</evidence>